<dbReference type="PROSITE" id="PS50146">
    <property type="entry name" value="DAGK"/>
    <property type="match status" value="1"/>
</dbReference>
<dbReference type="AlphaFoldDB" id="A0A1M6IMP9"/>
<dbReference type="EMBL" id="FQZV01000022">
    <property type="protein sequence ID" value="SHJ35702.1"/>
    <property type="molecule type" value="Genomic_DNA"/>
</dbReference>
<keyword evidence="8" id="KW-0067">ATP-binding</keyword>
<keyword evidence="10" id="KW-0443">Lipid metabolism</keyword>
<evidence type="ECO:0000256" key="4">
    <source>
        <dbReference type="ARBA" id="ARBA00022679"/>
    </source>
</evidence>
<dbReference type="InterPro" id="IPR005218">
    <property type="entry name" value="Diacylglycerol/lipid_kinase"/>
</dbReference>
<comment type="cofactor">
    <cofactor evidence="1">
        <name>Mg(2+)</name>
        <dbReference type="ChEBI" id="CHEBI:18420"/>
    </cofactor>
</comment>
<evidence type="ECO:0000256" key="8">
    <source>
        <dbReference type="ARBA" id="ARBA00022840"/>
    </source>
</evidence>
<evidence type="ECO:0000256" key="3">
    <source>
        <dbReference type="ARBA" id="ARBA00022516"/>
    </source>
</evidence>
<dbReference type="InterPro" id="IPR045540">
    <property type="entry name" value="YegS/DAGK_C"/>
</dbReference>
<dbReference type="Gene3D" id="3.40.50.10330">
    <property type="entry name" value="Probable inorganic polyphosphate/atp-NAD kinase, domain 1"/>
    <property type="match status" value="1"/>
</dbReference>
<dbReference type="RefSeq" id="WP_110941045.1">
    <property type="nucleotide sequence ID" value="NZ_FQZV01000022.1"/>
</dbReference>
<dbReference type="SMART" id="SM00046">
    <property type="entry name" value="DAGKc"/>
    <property type="match status" value="1"/>
</dbReference>
<dbReference type="OrthoDB" id="142078at2"/>
<keyword evidence="15" id="KW-1185">Reference proteome</keyword>
<dbReference type="Proteomes" id="UP000184536">
    <property type="component" value="Unassembled WGS sequence"/>
</dbReference>
<evidence type="ECO:0000256" key="7">
    <source>
        <dbReference type="ARBA" id="ARBA00022777"/>
    </source>
</evidence>
<evidence type="ECO:0000256" key="6">
    <source>
        <dbReference type="ARBA" id="ARBA00022741"/>
    </source>
</evidence>
<comment type="similarity">
    <text evidence="2">Belongs to the diacylglycerol/lipid kinase family.</text>
</comment>
<dbReference type="Pfam" id="PF19279">
    <property type="entry name" value="YegS_C"/>
    <property type="match status" value="1"/>
</dbReference>
<dbReference type="InterPro" id="IPR016064">
    <property type="entry name" value="NAD/diacylglycerol_kinase_sf"/>
</dbReference>
<reference evidence="15" key="1">
    <citation type="submission" date="2016-11" db="EMBL/GenBank/DDBJ databases">
        <authorList>
            <person name="Varghese N."/>
            <person name="Submissions S."/>
        </authorList>
    </citation>
    <scope>NUCLEOTIDE SEQUENCE [LARGE SCALE GENOMIC DNA]</scope>
    <source>
        <strain evidence="15">DSM 17957</strain>
    </source>
</reference>
<dbReference type="NCBIfam" id="NF009605">
    <property type="entry name" value="PRK13059.1"/>
    <property type="match status" value="1"/>
</dbReference>
<dbReference type="GO" id="GO:0004143">
    <property type="term" value="F:ATP-dependent diacylglycerol kinase activity"/>
    <property type="evidence" value="ECO:0007669"/>
    <property type="project" value="TreeGrafter"/>
</dbReference>
<evidence type="ECO:0000256" key="1">
    <source>
        <dbReference type="ARBA" id="ARBA00001946"/>
    </source>
</evidence>
<dbReference type="STRING" id="1121919.SAMN02745975_01895"/>
<keyword evidence="3" id="KW-0444">Lipid biosynthesis</keyword>
<organism evidence="14 15">
    <name type="scientific">Geosporobacter subterraneus DSM 17957</name>
    <dbReference type="NCBI Taxonomy" id="1121919"/>
    <lineage>
        <taxon>Bacteria</taxon>
        <taxon>Bacillati</taxon>
        <taxon>Bacillota</taxon>
        <taxon>Clostridia</taxon>
        <taxon>Peptostreptococcales</taxon>
        <taxon>Thermotaleaceae</taxon>
        <taxon>Geosporobacter</taxon>
    </lineage>
</organism>
<dbReference type="InterPro" id="IPR001206">
    <property type="entry name" value="Diacylglycerol_kinase_cat_dom"/>
</dbReference>
<keyword evidence="11" id="KW-0594">Phospholipid biosynthesis</keyword>
<evidence type="ECO:0000256" key="11">
    <source>
        <dbReference type="ARBA" id="ARBA00023209"/>
    </source>
</evidence>
<proteinExistence type="inferred from homology"/>
<evidence type="ECO:0000259" key="13">
    <source>
        <dbReference type="PROSITE" id="PS50146"/>
    </source>
</evidence>
<evidence type="ECO:0000256" key="12">
    <source>
        <dbReference type="ARBA" id="ARBA00023264"/>
    </source>
</evidence>
<evidence type="ECO:0000256" key="10">
    <source>
        <dbReference type="ARBA" id="ARBA00023098"/>
    </source>
</evidence>
<dbReference type="NCBIfam" id="TIGR00147">
    <property type="entry name" value="YegS/Rv2252/BmrU family lipid kinase"/>
    <property type="match status" value="1"/>
</dbReference>
<evidence type="ECO:0000256" key="9">
    <source>
        <dbReference type="ARBA" id="ARBA00022842"/>
    </source>
</evidence>
<feature type="domain" description="DAGKc" evidence="13">
    <location>
        <begin position="1"/>
        <end position="130"/>
    </location>
</feature>
<dbReference type="GO" id="GO:0008654">
    <property type="term" value="P:phospholipid biosynthetic process"/>
    <property type="evidence" value="ECO:0007669"/>
    <property type="project" value="UniProtKB-KW"/>
</dbReference>
<evidence type="ECO:0000256" key="2">
    <source>
        <dbReference type="ARBA" id="ARBA00005983"/>
    </source>
</evidence>
<evidence type="ECO:0000313" key="14">
    <source>
        <dbReference type="EMBL" id="SHJ35702.1"/>
    </source>
</evidence>
<dbReference type="SUPFAM" id="SSF111331">
    <property type="entry name" value="NAD kinase/diacylglycerol kinase-like"/>
    <property type="match status" value="1"/>
</dbReference>
<dbReference type="PANTHER" id="PTHR12358">
    <property type="entry name" value="SPHINGOSINE KINASE"/>
    <property type="match status" value="1"/>
</dbReference>
<keyword evidence="7 14" id="KW-0418">Kinase</keyword>
<sequence length="291" mass="32226">MKVKLIYNPVSGHGTFKNHLDYIIDRFQQAGMQIEPFRTGRKEELDKMIASMNAEAYKKVLIAGGDGTINQVVNSLLKHDIDLPLGIFPVGTANDYAAYFNLPHEIEDIVDILLGDHYTLSDIGLVNEKYFVNVASLGVLIDISQRTNTELKNSLGILAYYLHGIGELPKLKPVQIQVNSKNLAYDGEILFMLIMNGKSAGGFNRIAPCASVDDGLLDVFIFKKCPIYELAPMLLSVINGEHINNPNVIHFRTQELTVDTINEVGTDLDGEEGPSFPLKVTVIPKKLKIIT</sequence>
<evidence type="ECO:0000256" key="5">
    <source>
        <dbReference type="ARBA" id="ARBA00022723"/>
    </source>
</evidence>
<keyword evidence="9" id="KW-0460">Magnesium</keyword>
<keyword evidence="12" id="KW-1208">Phospholipid metabolism</keyword>
<dbReference type="GO" id="GO:0005886">
    <property type="term" value="C:plasma membrane"/>
    <property type="evidence" value="ECO:0007669"/>
    <property type="project" value="TreeGrafter"/>
</dbReference>
<accession>A0A1M6IMP9</accession>
<dbReference type="GO" id="GO:0005524">
    <property type="term" value="F:ATP binding"/>
    <property type="evidence" value="ECO:0007669"/>
    <property type="project" value="UniProtKB-KW"/>
</dbReference>
<dbReference type="Pfam" id="PF00781">
    <property type="entry name" value="DAGK_cat"/>
    <property type="match status" value="1"/>
</dbReference>
<keyword evidence="6" id="KW-0547">Nucleotide-binding</keyword>
<gene>
    <name evidence="14" type="ORF">SAMN02745975_01895</name>
</gene>
<dbReference type="GO" id="GO:0046872">
    <property type="term" value="F:metal ion binding"/>
    <property type="evidence" value="ECO:0007669"/>
    <property type="project" value="UniProtKB-KW"/>
</dbReference>
<dbReference type="Gene3D" id="2.60.200.40">
    <property type="match status" value="1"/>
</dbReference>
<dbReference type="InterPro" id="IPR050187">
    <property type="entry name" value="Lipid_Phosphate_FormReg"/>
</dbReference>
<protein>
    <submittedName>
        <fullName evidence="14">Lipid kinase, YegS/Rv2252/BmrU family</fullName>
    </submittedName>
</protein>
<name>A0A1M6IMP9_9FIRM</name>
<dbReference type="PANTHER" id="PTHR12358:SF106">
    <property type="entry name" value="LIPID KINASE YEGS"/>
    <property type="match status" value="1"/>
</dbReference>
<dbReference type="InterPro" id="IPR017438">
    <property type="entry name" value="ATP-NAD_kinase_N"/>
</dbReference>
<keyword evidence="4" id="KW-0808">Transferase</keyword>
<evidence type="ECO:0000313" key="15">
    <source>
        <dbReference type="Proteomes" id="UP000184536"/>
    </source>
</evidence>
<keyword evidence="5" id="KW-0479">Metal-binding</keyword>